<dbReference type="Proteomes" id="UP000887565">
    <property type="component" value="Unplaced"/>
</dbReference>
<organism evidence="1 2">
    <name type="scientific">Romanomermis culicivorax</name>
    <name type="common">Nematode worm</name>
    <dbReference type="NCBI Taxonomy" id="13658"/>
    <lineage>
        <taxon>Eukaryota</taxon>
        <taxon>Metazoa</taxon>
        <taxon>Ecdysozoa</taxon>
        <taxon>Nematoda</taxon>
        <taxon>Enoplea</taxon>
        <taxon>Dorylaimia</taxon>
        <taxon>Mermithida</taxon>
        <taxon>Mermithoidea</taxon>
        <taxon>Mermithidae</taxon>
        <taxon>Romanomermis</taxon>
    </lineage>
</organism>
<name>A0A915L696_ROMCU</name>
<evidence type="ECO:0000313" key="2">
    <source>
        <dbReference type="WBParaSite" id="nRc.2.0.1.t46038-RA"/>
    </source>
</evidence>
<accession>A0A915L696</accession>
<reference evidence="2" key="1">
    <citation type="submission" date="2022-11" db="UniProtKB">
        <authorList>
            <consortium name="WormBaseParasite"/>
        </authorList>
    </citation>
    <scope>IDENTIFICATION</scope>
</reference>
<evidence type="ECO:0000313" key="1">
    <source>
        <dbReference type="Proteomes" id="UP000887565"/>
    </source>
</evidence>
<keyword evidence="1" id="KW-1185">Reference proteome</keyword>
<sequence length="79" mass="8788">MKRGLELFGFGPRPAKRIVVNIPEGDNEPIPLTDGSLTGIEANNATEAATEAYIFATNYDNRQKQLSATGKLFRYHFLM</sequence>
<dbReference type="WBParaSite" id="nRc.2.0.1.t46038-RA">
    <property type="protein sequence ID" value="nRc.2.0.1.t46038-RA"/>
    <property type="gene ID" value="nRc.2.0.1.g46038"/>
</dbReference>
<proteinExistence type="predicted"/>
<dbReference type="AlphaFoldDB" id="A0A915L696"/>
<protein>
    <submittedName>
        <fullName evidence="2">Uncharacterized protein</fullName>
    </submittedName>
</protein>